<organism evidence="4 5">
    <name type="scientific">Treponema peruense</name>
    <dbReference type="NCBI Taxonomy" id="2787628"/>
    <lineage>
        <taxon>Bacteria</taxon>
        <taxon>Pseudomonadati</taxon>
        <taxon>Spirochaetota</taxon>
        <taxon>Spirochaetia</taxon>
        <taxon>Spirochaetales</taxon>
        <taxon>Treponemataceae</taxon>
        <taxon>Treponema</taxon>
    </lineage>
</organism>
<gene>
    <name evidence="4" type="ORF">IWA51_06205</name>
</gene>
<dbReference type="AlphaFoldDB" id="A0A7T3RFJ4"/>
<accession>A0A7T3RFJ4</accession>
<protein>
    <submittedName>
        <fullName evidence="4">Nucleic acid-binding protein</fullName>
    </submittedName>
</protein>
<keyword evidence="1" id="KW-0175">Coiled coil</keyword>
<evidence type="ECO:0000313" key="5">
    <source>
        <dbReference type="Proteomes" id="UP000595224"/>
    </source>
</evidence>
<evidence type="ECO:0000256" key="1">
    <source>
        <dbReference type="SAM" id="Coils"/>
    </source>
</evidence>
<evidence type="ECO:0000259" key="3">
    <source>
        <dbReference type="Pfam" id="PF02591"/>
    </source>
</evidence>
<keyword evidence="5" id="KW-1185">Reference proteome</keyword>
<dbReference type="EMBL" id="CP064936">
    <property type="protein sequence ID" value="QQA02166.1"/>
    <property type="molecule type" value="Genomic_DNA"/>
</dbReference>
<sequence>MQMSEELDKLKSLQEVLAEKYEIEAKVEELPKTLDGSTESLERFKKEYIEKNSEYEAEKAKVAELRTQLDEAQKLREEGEKGMDSITTHREYEILDKQINEAQEKENSIRKELQKEEKVLAELNDILKSEEELIASTEKDVQDSKENLDKEIDSYKEKLASLSAQEEQMSEGIDAETIIKFQRIIRRNHKGIVAVKGNVCDGCHMILPAQFANEVHRGTKILFCPYCSRILYYEESEAGASNYFTLDDAGSLSDLDDEDLLDEDGIDSMSDEDDDSSDVKSMDFDD</sequence>
<dbReference type="Pfam" id="PF02591">
    <property type="entry name" value="Zn_ribbon_9"/>
    <property type="match status" value="1"/>
</dbReference>
<evidence type="ECO:0000313" key="4">
    <source>
        <dbReference type="EMBL" id="QQA02166.1"/>
    </source>
</evidence>
<dbReference type="RefSeq" id="WP_198443624.1">
    <property type="nucleotide sequence ID" value="NZ_CBCSHE010000003.1"/>
</dbReference>
<dbReference type="KEGG" id="tper:IWA51_06205"/>
<proteinExistence type="predicted"/>
<name>A0A7T3RFJ4_9SPIR</name>
<feature type="domain" description="C4-type zinc ribbon" evidence="3">
    <location>
        <begin position="199"/>
        <end position="231"/>
    </location>
</feature>
<evidence type="ECO:0000256" key="2">
    <source>
        <dbReference type="SAM" id="MobiDB-lite"/>
    </source>
</evidence>
<reference evidence="4 5" key="1">
    <citation type="submission" date="2020-11" db="EMBL/GenBank/DDBJ databases">
        <title>Treponema Peruensis nv. sp., first commensal Treponema isolated from human feces.</title>
        <authorList>
            <person name="Belkhou C."/>
            <person name="Raes J."/>
        </authorList>
    </citation>
    <scope>NUCLEOTIDE SEQUENCE [LARGE SCALE GENOMIC DNA]</scope>
    <source>
        <strain evidence="4 5">RCC2812</strain>
    </source>
</reference>
<feature type="compositionally biased region" description="Acidic residues" evidence="2">
    <location>
        <begin position="254"/>
        <end position="276"/>
    </location>
</feature>
<feature type="coiled-coil region" evidence="1">
    <location>
        <begin position="41"/>
        <end position="165"/>
    </location>
</feature>
<dbReference type="Gene3D" id="1.10.287.1490">
    <property type="match status" value="1"/>
</dbReference>
<dbReference type="Proteomes" id="UP000595224">
    <property type="component" value="Chromosome"/>
</dbReference>
<feature type="region of interest" description="Disordered" evidence="2">
    <location>
        <begin position="251"/>
        <end position="286"/>
    </location>
</feature>
<dbReference type="InterPro" id="IPR003743">
    <property type="entry name" value="Zf-RING_7"/>
</dbReference>
<feature type="compositionally biased region" description="Basic and acidic residues" evidence="2">
    <location>
        <begin position="277"/>
        <end position="286"/>
    </location>
</feature>